<name>A0A9W8JXY4_9AGAR</name>
<organism evidence="1 2">
    <name type="scientific">Agrocybe chaxingu</name>
    <dbReference type="NCBI Taxonomy" id="84603"/>
    <lineage>
        <taxon>Eukaryota</taxon>
        <taxon>Fungi</taxon>
        <taxon>Dikarya</taxon>
        <taxon>Basidiomycota</taxon>
        <taxon>Agaricomycotina</taxon>
        <taxon>Agaricomycetes</taxon>
        <taxon>Agaricomycetidae</taxon>
        <taxon>Agaricales</taxon>
        <taxon>Agaricineae</taxon>
        <taxon>Strophariaceae</taxon>
        <taxon>Agrocybe</taxon>
    </lineage>
</organism>
<evidence type="ECO:0008006" key="3">
    <source>
        <dbReference type="Google" id="ProtNLM"/>
    </source>
</evidence>
<dbReference type="EMBL" id="JANKHO010001980">
    <property type="protein sequence ID" value="KAJ3495992.1"/>
    <property type="molecule type" value="Genomic_DNA"/>
</dbReference>
<keyword evidence="2" id="KW-1185">Reference proteome</keyword>
<dbReference type="SUPFAM" id="SSF52047">
    <property type="entry name" value="RNI-like"/>
    <property type="match status" value="1"/>
</dbReference>
<evidence type="ECO:0000313" key="2">
    <source>
        <dbReference type="Proteomes" id="UP001148786"/>
    </source>
</evidence>
<reference evidence="1" key="1">
    <citation type="submission" date="2022-07" db="EMBL/GenBank/DDBJ databases">
        <title>Genome Sequence of Agrocybe chaxingu.</title>
        <authorList>
            <person name="Buettner E."/>
        </authorList>
    </citation>
    <scope>NUCLEOTIDE SEQUENCE</scope>
    <source>
        <strain evidence="1">MP-N11</strain>
    </source>
</reference>
<gene>
    <name evidence="1" type="ORF">NLJ89_g10545</name>
</gene>
<dbReference type="Proteomes" id="UP001148786">
    <property type="component" value="Unassembled WGS sequence"/>
</dbReference>
<protein>
    <recommendedName>
        <fullName evidence="3">F-box domain-containing protein</fullName>
    </recommendedName>
</protein>
<sequence>MIACRSCGVQDCLDLHDVPVDQCKLRSGSKCSPCTAIEALDVEIEAAKATLARLFKKRFSLSTERNREHDSFARLPPEIISKIFSSCVPDEPYPFLGWASPNPLFQKGEIPVALLLGSVSTRWRDISRSTPQLWTYVKINIEDPNSLESAKRFREWLARSGDLPVSITVYMKRHSSCLSTAYTKPLPDSSTLPLIETINEISNRWGTLEAHIPTDLISKLCGNGLSTTLDSLRLIPTEWRIYRRVPNTFTMRNVRPAPTQISLRGLSLHSMDVDWTNLAYIEGYGFRLDECLLVLQQSPRLVRCNFEDVGQRDSTGWHDQVQIVHKSVRWLCLDDRNNMDDFFDVVSLPSLFYLAFSAGYQPAQALESVTSFIKRSGCSLNTLRITNGDLQEAPIIPLLEATPELYRLELSTVALSDTLFQHLGETVLDVYNGEDNAFLPDLDSIDFFGVSTFSWPSVAAIYAPCDTDDSSDGVYRRECSLRIAVYGFEPYNVTHYIDDANSAILRELISERGVDLRITDSQSQRSLIKDLELVMRSD</sequence>
<dbReference type="Gene3D" id="1.20.1280.50">
    <property type="match status" value="1"/>
</dbReference>
<evidence type="ECO:0000313" key="1">
    <source>
        <dbReference type="EMBL" id="KAJ3495992.1"/>
    </source>
</evidence>
<dbReference type="OrthoDB" id="3270987at2759"/>
<dbReference type="AlphaFoldDB" id="A0A9W8JXY4"/>
<accession>A0A9W8JXY4</accession>
<comment type="caution">
    <text evidence="1">The sequence shown here is derived from an EMBL/GenBank/DDBJ whole genome shotgun (WGS) entry which is preliminary data.</text>
</comment>
<proteinExistence type="predicted"/>